<sequence length="76" mass="8044">MFHAPQSIDRAWSRVVVGHNKSAPKIGLASQSIDRLACVAAPSPILSRQKIDAEPAAKNTPRAKQKAPASTAADWG</sequence>
<keyword evidence="3" id="KW-1185">Reference proteome</keyword>
<accession>A0ABU2I0R3</accession>
<dbReference type="Proteomes" id="UP001260534">
    <property type="component" value="Unassembled WGS sequence"/>
</dbReference>
<comment type="caution">
    <text evidence="2">The sequence shown here is derived from an EMBL/GenBank/DDBJ whole genome shotgun (WGS) entry which is preliminary data.</text>
</comment>
<dbReference type="RefSeq" id="WP_209231339.1">
    <property type="nucleotide sequence ID" value="NZ_JAGHXG010000015.1"/>
</dbReference>
<reference evidence="2 3" key="1">
    <citation type="submission" date="2023-01" db="EMBL/GenBank/DDBJ databases">
        <title>Xanthomonas hawaiianensis sp. nov. isolated from Araceae family in Hawaii.</title>
        <authorList>
            <person name="Chunag S.-C."/>
            <person name="Dobhal S."/>
            <person name="Alvarez A."/>
            <person name="Arif M."/>
        </authorList>
    </citation>
    <scope>NUCLEOTIDE SEQUENCE [LARGE SCALE GENOMIC DNA]</scope>
    <source>
        <strain evidence="2 3">A2111</strain>
    </source>
</reference>
<proteinExistence type="predicted"/>
<organism evidence="2 3">
    <name type="scientific">Xanthomonas hawaiiensis</name>
    <dbReference type="NCBI Taxonomy" id="3003247"/>
    <lineage>
        <taxon>Bacteria</taxon>
        <taxon>Pseudomonadati</taxon>
        <taxon>Pseudomonadota</taxon>
        <taxon>Gammaproteobacteria</taxon>
        <taxon>Lysobacterales</taxon>
        <taxon>Lysobacteraceae</taxon>
        <taxon>Xanthomonas</taxon>
    </lineage>
</organism>
<feature type="region of interest" description="Disordered" evidence="1">
    <location>
        <begin position="48"/>
        <end position="76"/>
    </location>
</feature>
<protein>
    <submittedName>
        <fullName evidence="2">Uncharacterized protein</fullName>
    </submittedName>
</protein>
<evidence type="ECO:0000256" key="1">
    <source>
        <dbReference type="SAM" id="MobiDB-lite"/>
    </source>
</evidence>
<evidence type="ECO:0000313" key="3">
    <source>
        <dbReference type="Proteomes" id="UP001260534"/>
    </source>
</evidence>
<evidence type="ECO:0000313" key="2">
    <source>
        <dbReference type="EMBL" id="MDS9991735.1"/>
    </source>
</evidence>
<name>A0ABU2I0R3_9XANT</name>
<gene>
    <name evidence="2" type="ORF">PNQ69_03045</name>
</gene>
<dbReference type="EMBL" id="JAQMHB010000001">
    <property type="protein sequence ID" value="MDS9991735.1"/>
    <property type="molecule type" value="Genomic_DNA"/>
</dbReference>